<reference evidence="2" key="1">
    <citation type="journal article" date="2019" name="PLoS Negl. Trop. Dis.">
        <title>Revisiting the worldwide diversity of Leptospira species in the environment.</title>
        <authorList>
            <person name="Vincent A.T."/>
            <person name="Schiettekatte O."/>
            <person name="Bourhy P."/>
            <person name="Veyrier F.J."/>
            <person name="Picardeau M."/>
        </authorList>
    </citation>
    <scope>NUCLEOTIDE SEQUENCE [LARGE SCALE GENOMIC DNA]</scope>
    <source>
        <strain evidence="2">201800299</strain>
    </source>
</reference>
<dbReference type="Proteomes" id="UP000298277">
    <property type="component" value="Unassembled WGS sequence"/>
</dbReference>
<feature type="compositionally biased region" description="Polar residues" evidence="1">
    <location>
        <begin position="10"/>
        <end position="21"/>
    </location>
</feature>
<name>A0A5F1Y938_9LEPT</name>
<dbReference type="EMBL" id="RQFA01000049">
    <property type="protein sequence ID" value="TGK32505.1"/>
    <property type="molecule type" value="Genomic_DNA"/>
</dbReference>
<feature type="region of interest" description="Disordered" evidence="1">
    <location>
        <begin position="1"/>
        <end position="21"/>
    </location>
</feature>
<organism evidence="2 3">
    <name type="scientific">Leptospira gomenensis</name>
    <dbReference type="NCBI Taxonomy" id="2484974"/>
    <lineage>
        <taxon>Bacteria</taxon>
        <taxon>Pseudomonadati</taxon>
        <taxon>Spirochaetota</taxon>
        <taxon>Spirochaetia</taxon>
        <taxon>Leptospirales</taxon>
        <taxon>Leptospiraceae</taxon>
        <taxon>Leptospira</taxon>
    </lineage>
</organism>
<keyword evidence="3" id="KW-1185">Reference proteome</keyword>
<sequence length="383" mass="41770">MSYNFGDGTRPSTPGEPSQQDAQNNLLNYIFNGVGAMVSGIGRGVKSVWNGVFGGGAMAGDGYGAPSLNNPVQYRESSGTFGPNGKPIDSEEKILQDLIIKDRGSKEGIIGELIAKGELGLLTSIEKDKLYKLISAKETMNHYDQLMLNENVDFDSLSPQAKAEYLKSAKLYLDAERIHSQGVLSNWKSEGLKDIPLTPYAKSLLTAQLPGVDLDAIRLTKPGEIQKALLKILTFGQASSVTIGNTVYNLSNGASSDPAGYNQVDNTHLKAMNTLSHLAHEITHTGQQNNSFLGKIGFALRYVPEQIKDMIGNSSVIQKTLGFFGLSINRTYTTTPFTGAVPNSVIGMENNYFYNGNYTGYDNYADMNRDIMKERISRIYNGF</sequence>
<proteinExistence type="predicted"/>
<evidence type="ECO:0008006" key="4">
    <source>
        <dbReference type="Google" id="ProtNLM"/>
    </source>
</evidence>
<protein>
    <recommendedName>
        <fullName evidence="4">DUF4157 domain-containing protein</fullName>
    </recommendedName>
</protein>
<comment type="caution">
    <text evidence="2">The sequence shown here is derived from an EMBL/GenBank/DDBJ whole genome shotgun (WGS) entry which is preliminary data.</text>
</comment>
<evidence type="ECO:0000313" key="3">
    <source>
        <dbReference type="Proteomes" id="UP000298277"/>
    </source>
</evidence>
<accession>A0A5F1Y938</accession>
<gene>
    <name evidence="2" type="ORF">EHQ17_12535</name>
</gene>
<evidence type="ECO:0000256" key="1">
    <source>
        <dbReference type="SAM" id="MobiDB-lite"/>
    </source>
</evidence>
<dbReference type="AlphaFoldDB" id="A0A5F1Y938"/>
<evidence type="ECO:0000313" key="2">
    <source>
        <dbReference type="EMBL" id="TGK32505.1"/>
    </source>
</evidence>